<evidence type="ECO:0000259" key="1">
    <source>
        <dbReference type="PROSITE" id="PS51186"/>
    </source>
</evidence>
<evidence type="ECO:0000313" key="2">
    <source>
        <dbReference type="EMBL" id="MFD1124467.1"/>
    </source>
</evidence>
<keyword evidence="2" id="KW-0808">Transferase</keyword>
<comment type="caution">
    <text evidence="2">The sequence shown here is derived from an EMBL/GenBank/DDBJ whole genome shotgun (WGS) entry which is preliminary data.</text>
</comment>
<dbReference type="RefSeq" id="WP_121976949.1">
    <property type="nucleotide sequence ID" value="NZ_JBHTLH010000009.1"/>
</dbReference>
<dbReference type="EMBL" id="JBHTLH010000009">
    <property type="protein sequence ID" value="MFD1124467.1"/>
    <property type="molecule type" value="Genomic_DNA"/>
</dbReference>
<name>A0ABW3PGJ5_9LACO</name>
<dbReference type="Gene3D" id="3.40.630.30">
    <property type="match status" value="1"/>
</dbReference>
<accession>A0ABW3PGJ5</accession>
<dbReference type="InterPro" id="IPR000182">
    <property type="entry name" value="GNAT_dom"/>
</dbReference>
<dbReference type="EC" id="2.3.-.-" evidence="2"/>
<dbReference type="PROSITE" id="PS51186">
    <property type="entry name" value="GNAT"/>
    <property type="match status" value="1"/>
</dbReference>
<dbReference type="InterPro" id="IPR051908">
    <property type="entry name" value="Ribosomal_N-acetyltransferase"/>
</dbReference>
<dbReference type="Proteomes" id="UP001597156">
    <property type="component" value="Unassembled WGS sequence"/>
</dbReference>
<keyword evidence="2" id="KW-0012">Acyltransferase</keyword>
<organism evidence="2 3">
    <name type="scientific">Lentilactobacillus raoultii</name>
    <dbReference type="NCBI Taxonomy" id="1987503"/>
    <lineage>
        <taxon>Bacteria</taxon>
        <taxon>Bacillati</taxon>
        <taxon>Bacillota</taxon>
        <taxon>Bacilli</taxon>
        <taxon>Lactobacillales</taxon>
        <taxon>Lactobacillaceae</taxon>
        <taxon>Lentilactobacillus</taxon>
    </lineage>
</organism>
<dbReference type="GO" id="GO:0016746">
    <property type="term" value="F:acyltransferase activity"/>
    <property type="evidence" value="ECO:0007669"/>
    <property type="project" value="UniProtKB-KW"/>
</dbReference>
<dbReference type="Pfam" id="PF13302">
    <property type="entry name" value="Acetyltransf_3"/>
    <property type="match status" value="1"/>
</dbReference>
<dbReference type="SUPFAM" id="SSF55729">
    <property type="entry name" value="Acyl-CoA N-acyltransferases (Nat)"/>
    <property type="match status" value="1"/>
</dbReference>
<dbReference type="PANTHER" id="PTHR43441:SF12">
    <property type="entry name" value="RIBOSOMAL N-ACETYLTRANSFERASE YDAF-RELATED"/>
    <property type="match status" value="1"/>
</dbReference>
<keyword evidence="3" id="KW-1185">Reference proteome</keyword>
<reference evidence="3" key="1">
    <citation type="journal article" date="2019" name="Int. J. Syst. Evol. Microbiol.">
        <title>The Global Catalogue of Microorganisms (GCM) 10K type strain sequencing project: providing services to taxonomists for standard genome sequencing and annotation.</title>
        <authorList>
            <consortium name="The Broad Institute Genomics Platform"/>
            <consortium name="The Broad Institute Genome Sequencing Center for Infectious Disease"/>
            <person name="Wu L."/>
            <person name="Ma J."/>
        </authorList>
    </citation>
    <scope>NUCLEOTIDE SEQUENCE [LARGE SCALE GENOMIC DNA]</scope>
    <source>
        <strain evidence="3">CCUG 71848</strain>
    </source>
</reference>
<gene>
    <name evidence="2" type="ORF">ACFQ22_03720</name>
</gene>
<dbReference type="InterPro" id="IPR016181">
    <property type="entry name" value="Acyl_CoA_acyltransferase"/>
</dbReference>
<feature type="domain" description="N-acetyltransferase" evidence="1">
    <location>
        <begin position="24"/>
        <end position="167"/>
    </location>
</feature>
<proteinExistence type="predicted"/>
<evidence type="ECO:0000313" key="3">
    <source>
        <dbReference type="Proteomes" id="UP001597156"/>
    </source>
</evidence>
<dbReference type="PANTHER" id="PTHR43441">
    <property type="entry name" value="RIBOSOMAL-PROTEIN-SERINE ACETYLTRANSFERASE"/>
    <property type="match status" value="1"/>
</dbReference>
<sequence>MFVHKVNETLAFKLPEERDATNLLELIEANRTEFGEWLPWVKDSFSVNDEKAFIKNGRQRMAANSFWFAAILYKGDIAGIIDLHQINHNHHRCQIGYWLTGSLQGNGIMTAAVRELETIAFQELQMNRLEILADVRNKKSRNVAERRGFHLDGLLKQYAFYNGQFRDMALYSKLKS</sequence>
<protein>
    <submittedName>
        <fullName evidence="2">GNAT family N-acetyltransferase</fullName>
        <ecNumber evidence="2">2.3.-.-</ecNumber>
    </submittedName>
</protein>